<keyword evidence="8" id="KW-0031">Aminopeptidase</keyword>
<dbReference type="InterPro" id="IPR036005">
    <property type="entry name" value="Creatinase/aminopeptidase-like"/>
</dbReference>
<dbReference type="InterPro" id="IPR000994">
    <property type="entry name" value="Pept_M24"/>
</dbReference>
<dbReference type="InterPro" id="IPR033740">
    <property type="entry name" value="Pept_M24B"/>
</dbReference>
<dbReference type="InterPro" id="IPR000587">
    <property type="entry name" value="Creatinase_N"/>
</dbReference>
<dbReference type="PROSITE" id="PS00491">
    <property type="entry name" value="PROLINE_PEPTIDASE"/>
    <property type="match status" value="1"/>
</dbReference>
<dbReference type="GO" id="GO:0046872">
    <property type="term" value="F:metal ion binding"/>
    <property type="evidence" value="ECO:0007669"/>
    <property type="project" value="UniProtKB-KW"/>
</dbReference>
<gene>
    <name evidence="8" type="ORF">BmR1_04g07005</name>
</gene>
<dbReference type="InterPro" id="IPR050422">
    <property type="entry name" value="X-Pro_aminopeptidase_P"/>
</dbReference>
<dbReference type="Pfam" id="PF01321">
    <property type="entry name" value="Creatinase_N"/>
    <property type="match status" value="1"/>
</dbReference>
<dbReference type="SUPFAM" id="SSF55920">
    <property type="entry name" value="Creatinase/aminopeptidase"/>
    <property type="match status" value="1"/>
</dbReference>
<evidence type="ECO:0000313" key="8">
    <source>
        <dbReference type="EMBL" id="CCF75596.1"/>
    </source>
</evidence>
<evidence type="ECO:0000256" key="4">
    <source>
        <dbReference type="RuleBase" id="RU000590"/>
    </source>
</evidence>
<evidence type="ECO:0000259" key="7">
    <source>
        <dbReference type="Pfam" id="PF16188"/>
    </source>
</evidence>
<dbReference type="FunFam" id="3.90.230.10:FF:000009">
    <property type="entry name" value="xaa-Pro aminopeptidase 2"/>
    <property type="match status" value="1"/>
</dbReference>
<evidence type="ECO:0000259" key="6">
    <source>
        <dbReference type="Pfam" id="PF01321"/>
    </source>
</evidence>
<organism evidence="8 9">
    <name type="scientific">Babesia microti (strain RI)</name>
    <dbReference type="NCBI Taxonomy" id="1133968"/>
    <lineage>
        <taxon>Eukaryota</taxon>
        <taxon>Sar</taxon>
        <taxon>Alveolata</taxon>
        <taxon>Apicomplexa</taxon>
        <taxon>Aconoidasida</taxon>
        <taxon>Piroplasmida</taxon>
        <taxon>Babesiidae</taxon>
        <taxon>Babesia</taxon>
    </lineage>
</organism>
<accession>I7ISF2</accession>
<dbReference type="Pfam" id="PF16189">
    <property type="entry name" value="Creatinase_N_2"/>
    <property type="match status" value="1"/>
</dbReference>
<dbReference type="CDD" id="cd01085">
    <property type="entry name" value="APP"/>
    <property type="match status" value="1"/>
</dbReference>
<name>I7ISF2_BABMR</name>
<dbReference type="InterPro" id="IPR029149">
    <property type="entry name" value="Creatin/AminoP/Spt16_N"/>
</dbReference>
<dbReference type="PANTHER" id="PTHR43763">
    <property type="entry name" value="XAA-PRO AMINOPEPTIDASE 1"/>
    <property type="match status" value="1"/>
</dbReference>
<dbReference type="Pfam" id="PF00557">
    <property type="entry name" value="Peptidase_M24"/>
    <property type="match status" value="1"/>
</dbReference>
<reference evidence="8 9" key="1">
    <citation type="journal article" date="2012" name="Nucleic Acids Res.">
        <title>Sequencing of the smallest Apicomplexan genome from the human pathogen Babesia microti.</title>
        <authorList>
            <person name="Cornillot E."/>
            <person name="Hadj-Kaddour K."/>
            <person name="Dassouli A."/>
            <person name="Noel B."/>
            <person name="Ranwez V."/>
            <person name="Vacherie B."/>
            <person name="Augagneur Y."/>
            <person name="Bres V."/>
            <person name="Duclos A."/>
            <person name="Randazzo S."/>
            <person name="Carcy B."/>
            <person name="Debierre-Grockiego F."/>
            <person name="Delbecq S."/>
            <person name="Moubri-Menage K."/>
            <person name="Shams-Eldin H."/>
            <person name="Usmani-Brown S."/>
            <person name="Bringaud F."/>
            <person name="Wincker P."/>
            <person name="Vivares C.P."/>
            <person name="Schwarz R.T."/>
            <person name="Schetters T.P."/>
            <person name="Krause P.J."/>
            <person name="Gorenflot A."/>
            <person name="Berry V."/>
            <person name="Barbe V."/>
            <person name="Ben Mamoun C."/>
        </authorList>
    </citation>
    <scope>NUCLEOTIDE SEQUENCE [LARGE SCALE GENOMIC DNA]</scope>
    <source>
        <strain evidence="8 9">RI</strain>
    </source>
</reference>
<dbReference type="Gene3D" id="3.40.350.10">
    <property type="entry name" value="Creatinase/prolidase N-terminal domain"/>
    <property type="match status" value="2"/>
</dbReference>
<dbReference type="EMBL" id="LN871599">
    <property type="protein sequence ID" value="CCF75596.1"/>
    <property type="molecule type" value="Genomic_DNA"/>
</dbReference>
<feature type="domain" description="Peptidase M24 C-terminal" evidence="7">
    <location>
        <begin position="536"/>
        <end position="601"/>
    </location>
</feature>
<proteinExistence type="inferred from homology"/>
<reference evidence="8 9" key="3">
    <citation type="journal article" date="2016" name="Sci. Rep.">
        <title>Genome-wide diversity and gene expression profiling of Babesia microti isolates identify polymorphic genes that mediate host-pathogen interactions.</title>
        <authorList>
            <person name="Silva J.C."/>
            <person name="Cornillot E."/>
            <person name="McCracken C."/>
            <person name="Usmani-Brown S."/>
            <person name="Dwivedi A."/>
            <person name="Ifeonu O.O."/>
            <person name="Crabtree J."/>
            <person name="Gotia H.T."/>
            <person name="Virji A.Z."/>
            <person name="Reynes C."/>
            <person name="Colinge J."/>
            <person name="Kumar V."/>
            <person name="Lawres L."/>
            <person name="Pazzi J.E."/>
            <person name="Pablo J.V."/>
            <person name="Hung C."/>
            <person name="Brancato J."/>
            <person name="Kumari P."/>
            <person name="Orvis J."/>
            <person name="Tretina K."/>
            <person name="Chibucos M."/>
            <person name="Ott S."/>
            <person name="Sadzewicz L."/>
            <person name="Sengamalay N."/>
            <person name="Shetty A.C."/>
            <person name="Su Q."/>
            <person name="Tallon L."/>
            <person name="Fraser C.M."/>
            <person name="Frutos R."/>
            <person name="Molina D.M."/>
            <person name="Krause P.J."/>
            <person name="Ben Mamoun C."/>
        </authorList>
    </citation>
    <scope>NUCLEOTIDE SEQUENCE [LARGE SCALE GENOMIC DNA]</scope>
    <source>
        <strain evidence="8 9">RI</strain>
    </source>
</reference>
<evidence type="ECO:0000256" key="3">
    <source>
        <dbReference type="ARBA" id="ARBA00022801"/>
    </source>
</evidence>
<dbReference type="InterPro" id="IPR032416">
    <property type="entry name" value="Peptidase_M24_C"/>
</dbReference>
<sequence>MSNNTVESNLSLLRGFMKNNNLDAYIIHHNDPHFTEIPHKSYEYLAFISGFTGSAGTGLVTMDQALIWVDGRYFLQAEQQLDTSLWKIMKYGIKDVPTPLEWINKSNLKRISFDSNVIPQYQYAEALTELVGKDMVPLSVNPLDSIWTDRPNMPDSKAFVLEDKYTGKSYTDKLSAVKEKMKDKNVGCLIVTNLDEVAYLFNLRGGDTDDSPLLYAYATVTNNETTLFIDNSKLTNEVLQYLTTNDIKIKDYNDIFNYLEKLPPDTVFWASSSANYNVIMKTGKQFITKQKVITEETPISHLKAVKNKVELEGMKMAHIYDGMALCRLFAYLNELKSNGSIFDMNEFDISKLSSEYRMDMPLSKGDSFTPISSIGKNSAIIHYRPNPNNSAKITPSMYLLDSGGQYLCGTTDVTRTIHFGVPSDKEKHDYTLGHLGLKNIKFPLKTVGNSLDVLARMHLWKEQKNYNHGTGHGVGSFLNVHEGPVHIGTTREGKTTSYELKPGMVLSNEPGYYKPDEYGIRIENMIFVTQINNSGNFCTFEDLTMVPYCRELIDTTIMTNEEIEWLNNYHKQVHDTLIGFLDEGGDKYISAKEYLLEATKPYPIH</sequence>
<feature type="domain" description="Creatinase N-terminal" evidence="6">
    <location>
        <begin position="12"/>
        <end position="139"/>
    </location>
</feature>
<evidence type="ECO:0000313" key="9">
    <source>
        <dbReference type="Proteomes" id="UP000002899"/>
    </source>
</evidence>
<dbReference type="VEuPathDB" id="PiroplasmaDB:BmR1_04g07005"/>
<dbReference type="Pfam" id="PF16188">
    <property type="entry name" value="Peptidase_M24_C"/>
    <property type="match status" value="1"/>
</dbReference>
<dbReference type="GO" id="GO:0005737">
    <property type="term" value="C:cytoplasm"/>
    <property type="evidence" value="ECO:0007669"/>
    <property type="project" value="UniProtKB-ARBA"/>
</dbReference>
<dbReference type="RefSeq" id="XP_012650004.1">
    <property type="nucleotide sequence ID" value="XM_012794550.1"/>
</dbReference>
<comment type="similarity">
    <text evidence="1 4">Belongs to the peptidase M24B family.</text>
</comment>
<dbReference type="KEGG" id="bmic:BmR1_04g07005"/>
<dbReference type="Gene3D" id="3.90.230.10">
    <property type="entry name" value="Creatinase/methionine aminopeptidase superfamily"/>
    <property type="match status" value="1"/>
</dbReference>
<keyword evidence="3 8" id="KW-0378">Hydrolase</keyword>
<keyword evidence="2 4" id="KW-0479">Metal-binding</keyword>
<dbReference type="GO" id="GO:0070006">
    <property type="term" value="F:metalloaminopeptidase activity"/>
    <property type="evidence" value="ECO:0007669"/>
    <property type="project" value="InterPro"/>
</dbReference>
<reference evidence="8 9" key="2">
    <citation type="journal article" date="2013" name="PLoS ONE">
        <title>Whole genome mapping and re-organization of the nuclear and mitochondrial genomes of Babesia microti isolates.</title>
        <authorList>
            <person name="Cornillot E."/>
            <person name="Dassouli A."/>
            <person name="Garg A."/>
            <person name="Pachikara N."/>
            <person name="Randazzo S."/>
            <person name="Depoix D."/>
            <person name="Carcy B."/>
            <person name="Delbecq S."/>
            <person name="Frutos R."/>
            <person name="Silva J.C."/>
            <person name="Sutton R."/>
            <person name="Krause P.J."/>
            <person name="Mamoun C.B."/>
        </authorList>
    </citation>
    <scope>NUCLEOTIDE SEQUENCE [LARGE SCALE GENOMIC DNA]</scope>
    <source>
        <strain evidence="8 9">RI</strain>
    </source>
</reference>
<keyword evidence="9" id="KW-1185">Reference proteome</keyword>
<dbReference type="EC" id="3.4.11.9" evidence="8"/>
<dbReference type="GeneID" id="24426048"/>
<protein>
    <submittedName>
        <fullName evidence="8">Xaa-Pro aminopeptidase</fullName>
        <ecNumber evidence="8">3.4.11.9</ecNumber>
    </submittedName>
</protein>
<dbReference type="Proteomes" id="UP000002899">
    <property type="component" value="Chromosome IV"/>
</dbReference>
<dbReference type="SUPFAM" id="SSF53092">
    <property type="entry name" value="Creatinase/prolidase N-terminal domain"/>
    <property type="match status" value="1"/>
</dbReference>
<keyword evidence="8" id="KW-0645">Protease</keyword>
<evidence type="ECO:0000256" key="2">
    <source>
        <dbReference type="ARBA" id="ARBA00022723"/>
    </source>
</evidence>
<dbReference type="OrthoDB" id="9995434at2759"/>
<dbReference type="InterPro" id="IPR001131">
    <property type="entry name" value="Peptidase_M24B_aminopep-P_CS"/>
</dbReference>
<feature type="domain" description="Peptidase M24" evidence="5">
    <location>
        <begin position="312"/>
        <end position="530"/>
    </location>
</feature>
<evidence type="ECO:0000256" key="1">
    <source>
        <dbReference type="ARBA" id="ARBA00008766"/>
    </source>
</evidence>
<evidence type="ECO:0000259" key="5">
    <source>
        <dbReference type="Pfam" id="PF00557"/>
    </source>
</evidence>
<dbReference type="AlphaFoldDB" id="I7ISF2"/>
<dbReference type="PANTHER" id="PTHR43763:SF6">
    <property type="entry name" value="XAA-PRO AMINOPEPTIDASE 1"/>
    <property type="match status" value="1"/>
</dbReference>